<evidence type="ECO:0000313" key="6">
    <source>
        <dbReference type="Proteomes" id="UP001151287"/>
    </source>
</evidence>
<dbReference type="Proteomes" id="UP001151287">
    <property type="component" value="Unassembled WGS sequence"/>
</dbReference>
<dbReference type="InterPro" id="IPR036514">
    <property type="entry name" value="SGNH_hydro_sf"/>
</dbReference>
<reference evidence="5" key="1">
    <citation type="journal article" date="2022" name="Cell">
        <title>Repeat-based holocentromeres influence genome architecture and karyotype evolution.</title>
        <authorList>
            <person name="Hofstatter P.G."/>
            <person name="Thangavel G."/>
            <person name="Lux T."/>
            <person name="Neumann P."/>
            <person name="Vondrak T."/>
            <person name="Novak P."/>
            <person name="Zhang M."/>
            <person name="Costa L."/>
            <person name="Castellani M."/>
            <person name="Scott A."/>
            <person name="Toegelov H."/>
            <person name="Fuchs J."/>
            <person name="Mata-Sucre Y."/>
            <person name="Dias Y."/>
            <person name="Vanzela A.L.L."/>
            <person name="Huettel B."/>
            <person name="Almeida C.C.S."/>
            <person name="Simkova H."/>
            <person name="Souza G."/>
            <person name="Pedrosa-Harand A."/>
            <person name="Macas J."/>
            <person name="Mayer K.F.X."/>
            <person name="Houben A."/>
            <person name="Marques A."/>
        </authorList>
    </citation>
    <scope>NUCLEOTIDE SEQUENCE</scope>
    <source>
        <strain evidence="5">RhyBre1mFocal</strain>
    </source>
</reference>
<dbReference type="EMBL" id="JAMQYH010000004">
    <property type="protein sequence ID" value="KAJ1688966.1"/>
    <property type="molecule type" value="Genomic_DNA"/>
</dbReference>
<proteinExistence type="inferred from homology"/>
<evidence type="ECO:0000313" key="5">
    <source>
        <dbReference type="EMBL" id="KAJ1688966.1"/>
    </source>
</evidence>
<accession>A0A9Q0C7Y3</accession>
<keyword evidence="3" id="KW-0442">Lipid degradation</keyword>
<comment type="caution">
    <text evidence="5">The sequence shown here is derived from an EMBL/GenBank/DDBJ whole genome shotgun (WGS) entry which is preliminary data.</text>
</comment>
<dbReference type="InterPro" id="IPR001087">
    <property type="entry name" value="GDSL"/>
</dbReference>
<dbReference type="GO" id="GO:0016788">
    <property type="term" value="F:hydrolase activity, acting on ester bonds"/>
    <property type="evidence" value="ECO:0007669"/>
    <property type="project" value="InterPro"/>
</dbReference>
<dbReference type="Pfam" id="PF00657">
    <property type="entry name" value="Lipase_GDSL"/>
    <property type="match status" value="1"/>
</dbReference>
<evidence type="ECO:0008006" key="7">
    <source>
        <dbReference type="Google" id="ProtNLM"/>
    </source>
</evidence>
<dbReference type="InterPro" id="IPR051058">
    <property type="entry name" value="GDSL_Est/Lipase"/>
</dbReference>
<keyword evidence="3" id="KW-0443">Lipid metabolism</keyword>
<dbReference type="OrthoDB" id="1600564at2759"/>
<sequence>MAPFLLGLFFSLLLFSGETIATTSLSPTAAPTAAPPLSASRLFVLGDSTANCRDNSRYATLLWLNFSLPSCSNRLFSDLIAEKMGLVRPPPYYTLQGSSSVATSMWNFGTPQGTILSSTNSFSPSTLSRQVRQVAEVLQILQLGYGAISARQMVSSALFLLSFGTDDYLRILRRQSEISSNPKYQQHKLGPLLVSHMVRAVKDLYNADARKIAVVGVGPIGCAPSYLQDRSSKFDSQHCVGEVNDLIAGYNAKLETRLERLRSELLDAEIVFCDVYKGILDIISNPKIYGFENVRDPCCSVGPLSSAPCKTTCVEPHRHVWWDSYSNTEVVNSLLADWSWSNSSGTTICRPKPLQYLAGNELEL</sequence>
<comment type="similarity">
    <text evidence="1">Belongs to the 'GDSL' lipolytic enzyme family.</text>
</comment>
<dbReference type="PANTHER" id="PTHR45648">
    <property type="entry name" value="GDSL LIPASE/ACYLHYDROLASE FAMILY PROTEIN (AFU_ORTHOLOGUE AFUA_4G14700)"/>
    <property type="match status" value="1"/>
</dbReference>
<feature type="signal peptide" evidence="4">
    <location>
        <begin position="1"/>
        <end position="21"/>
    </location>
</feature>
<evidence type="ECO:0000256" key="2">
    <source>
        <dbReference type="ARBA" id="ARBA00022801"/>
    </source>
</evidence>
<dbReference type="Gene3D" id="3.40.50.1110">
    <property type="entry name" value="SGNH hydrolase"/>
    <property type="match status" value="1"/>
</dbReference>
<name>A0A9Q0C7Y3_9POAL</name>
<keyword evidence="4" id="KW-0732">Signal</keyword>
<dbReference type="PANTHER" id="PTHR45648:SF7">
    <property type="entry name" value="OS12G0126100 PROTEIN"/>
    <property type="match status" value="1"/>
</dbReference>
<evidence type="ECO:0000256" key="4">
    <source>
        <dbReference type="SAM" id="SignalP"/>
    </source>
</evidence>
<gene>
    <name evidence="5" type="ORF">LUZ63_013121</name>
</gene>
<dbReference type="GO" id="GO:0016042">
    <property type="term" value="P:lipid catabolic process"/>
    <property type="evidence" value="ECO:0007669"/>
    <property type="project" value="UniProtKB-KW"/>
</dbReference>
<keyword evidence="2" id="KW-0378">Hydrolase</keyword>
<protein>
    <recommendedName>
        <fullName evidence="7">GDSL esterase/lipase</fullName>
    </recommendedName>
</protein>
<organism evidence="5 6">
    <name type="scientific">Rhynchospora breviuscula</name>
    <dbReference type="NCBI Taxonomy" id="2022672"/>
    <lineage>
        <taxon>Eukaryota</taxon>
        <taxon>Viridiplantae</taxon>
        <taxon>Streptophyta</taxon>
        <taxon>Embryophyta</taxon>
        <taxon>Tracheophyta</taxon>
        <taxon>Spermatophyta</taxon>
        <taxon>Magnoliopsida</taxon>
        <taxon>Liliopsida</taxon>
        <taxon>Poales</taxon>
        <taxon>Cyperaceae</taxon>
        <taxon>Cyperoideae</taxon>
        <taxon>Rhynchosporeae</taxon>
        <taxon>Rhynchospora</taxon>
    </lineage>
</organism>
<evidence type="ECO:0000256" key="1">
    <source>
        <dbReference type="ARBA" id="ARBA00008668"/>
    </source>
</evidence>
<keyword evidence="6" id="KW-1185">Reference proteome</keyword>
<evidence type="ECO:0000256" key="3">
    <source>
        <dbReference type="ARBA" id="ARBA00022963"/>
    </source>
</evidence>
<feature type="chain" id="PRO_5040283229" description="GDSL esterase/lipase" evidence="4">
    <location>
        <begin position="22"/>
        <end position="364"/>
    </location>
</feature>
<dbReference type="AlphaFoldDB" id="A0A9Q0C7Y3"/>